<evidence type="ECO:0000313" key="1">
    <source>
        <dbReference type="EMBL" id="EOY20417.1"/>
    </source>
</evidence>
<dbReference type="InParanoid" id="S1SID9"/>
<dbReference type="EMBL" id="KE133172">
    <property type="protein sequence ID" value="EOY20417.1"/>
    <property type="molecule type" value="Genomic_DNA"/>
</dbReference>
<dbReference type="AlphaFoldDB" id="S1SID9"/>
<gene>
    <name evidence="1" type="ORF">TCM_046016</name>
</gene>
<accession>S1SID9</accession>
<keyword evidence="2" id="KW-1185">Reference proteome</keyword>
<dbReference type="Gramene" id="EOY20417">
    <property type="protein sequence ID" value="EOY20417"/>
    <property type="gene ID" value="TCM_046016"/>
</dbReference>
<dbReference type="Proteomes" id="UP000026915">
    <property type="component" value="Unassembled WGS sequence"/>
</dbReference>
<organism evidence="1 2">
    <name type="scientific">Theobroma cacao</name>
    <name type="common">Cacao</name>
    <name type="synonym">Cocoa</name>
    <dbReference type="NCBI Taxonomy" id="3641"/>
    <lineage>
        <taxon>Eukaryota</taxon>
        <taxon>Viridiplantae</taxon>
        <taxon>Streptophyta</taxon>
        <taxon>Embryophyta</taxon>
        <taxon>Tracheophyta</taxon>
        <taxon>Spermatophyta</taxon>
        <taxon>Magnoliopsida</taxon>
        <taxon>eudicotyledons</taxon>
        <taxon>Gunneridae</taxon>
        <taxon>Pentapetalae</taxon>
        <taxon>rosids</taxon>
        <taxon>malvids</taxon>
        <taxon>Malvales</taxon>
        <taxon>Malvaceae</taxon>
        <taxon>Byttnerioideae</taxon>
        <taxon>Theobroma</taxon>
    </lineage>
</organism>
<proteinExistence type="predicted"/>
<evidence type="ECO:0000313" key="2">
    <source>
        <dbReference type="Proteomes" id="UP000026915"/>
    </source>
</evidence>
<protein>
    <submittedName>
        <fullName evidence="1">Uncharacterized protein</fullName>
    </submittedName>
</protein>
<dbReference type="HOGENOM" id="CLU_1605666_0_0_1"/>
<sequence>MWRSLMKLWNWTWDHASYYFVEGELAALEVKLTNRERDEVKFRKEGSATSDISTKLSVRAIEIVVSKVESLESLKVEEAAVFKKRAIKFVEIEVESLESLKVEESTVIMESAIKAAGTEVNANDMTSHHVATDSIPRTAIRAFIPRICPWVIITIIIQRNGVFEFE</sequence>
<name>S1SID9_THECC</name>
<reference evidence="1 2" key="1">
    <citation type="journal article" date="2013" name="Genome Biol.">
        <title>The genome sequence of the most widely cultivated cacao type and its use to identify candidate genes regulating pod color.</title>
        <authorList>
            <person name="Motamayor J.C."/>
            <person name="Mockaitis K."/>
            <person name="Schmutz J."/>
            <person name="Haiminen N."/>
            <person name="Iii D.L."/>
            <person name="Cornejo O."/>
            <person name="Findley S.D."/>
            <person name="Zheng P."/>
            <person name="Utro F."/>
            <person name="Royaert S."/>
            <person name="Saski C."/>
            <person name="Jenkins J."/>
            <person name="Podicheti R."/>
            <person name="Zhao M."/>
            <person name="Scheffler B.E."/>
            <person name="Stack J.C."/>
            <person name="Feltus F.A."/>
            <person name="Mustiga G.M."/>
            <person name="Amores F."/>
            <person name="Phillips W."/>
            <person name="Marelli J.P."/>
            <person name="May G.D."/>
            <person name="Shapiro H."/>
            <person name="Ma J."/>
            <person name="Bustamante C.D."/>
            <person name="Schnell R.J."/>
            <person name="Main D."/>
            <person name="Gilbert D."/>
            <person name="Parida L."/>
            <person name="Kuhn D.N."/>
        </authorList>
    </citation>
    <scope>NUCLEOTIDE SEQUENCE [LARGE SCALE GENOMIC DNA]</scope>
    <source>
        <strain evidence="2">cv. Matina 1-6</strain>
    </source>
</reference>